<dbReference type="AlphaFoldDB" id="A0A1J5SV82"/>
<sequence>MFFRINNEAIGHMHHRTRTTLRDGLCLAILASFTVGLIALVSSGHPSPRLSAAAEQASVAHGRLPPAARKIIQVSETRTAGQLSAAFDRIGFDLNSVAAGYISVPRVLLTRLPRDLDRIGNPDLRKMVFLRSLLPVVLQVNEQIGRDRARLLQIRHAVNTGQRLAPDEVQWVMALADAYDEPEANLDALVRKVDVIPPSQALAQAIEESGWGTSRIAREQNALFGQFGQDESGQWEYRNFPSLLTAVEAYAHNLNTHRAYREFRAARAQMRRQSGGIDAYALAGTLHRYSERGDGYVQDLRTIMRANDLEAFDTARLNNLASATIVASNDR</sequence>
<comment type="caution">
    <text evidence="3">The sequence shown here is derived from an EMBL/GenBank/DDBJ whole genome shotgun (WGS) entry which is preliminary data.</text>
</comment>
<name>A0A1J5SV82_9ZZZZ</name>
<keyword evidence="1" id="KW-0812">Transmembrane</keyword>
<feature type="domain" description="Mannosyl-glycoprotein endo-beta-N-acetylglucosamidase-like" evidence="2">
    <location>
        <begin position="191"/>
        <end position="308"/>
    </location>
</feature>
<dbReference type="PANTHER" id="PTHR40572:SF1">
    <property type="entry name" value="PROTEIN BAX"/>
    <property type="match status" value="1"/>
</dbReference>
<dbReference type="EMBL" id="MLJW01000034">
    <property type="protein sequence ID" value="OIR07968.1"/>
    <property type="molecule type" value="Genomic_DNA"/>
</dbReference>
<organism evidence="3">
    <name type="scientific">mine drainage metagenome</name>
    <dbReference type="NCBI Taxonomy" id="410659"/>
    <lineage>
        <taxon>unclassified sequences</taxon>
        <taxon>metagenomes</taxon>
        <taxon>ecological metagenomes</taxon>
    </lineage>
</organism>
<gene>
    <name evidence="3" type="ORF">GALL_98310</name>
</gene>
<proteinExistence type="predicted"/>
<reference evidence="3" key="1">
    <citation type="submission" date="2016-10" db="EMBL/GenBank/DDBJ databases">
        <title>Sequence of Gallionella enrichment culture.</title>
        <authorList>
            <person name="Poehlein A."/>
            <person name="Muehling M."/>
            <person name="Daniel R."/>
        </authorList>
    </citation>
    <scope>NUCLEOTIDE SEQUENCE</scope>
</reference>
<evidence type="ECO:0000256" key="1">
    <source>
        <dbReference type="SAM" id="Phobius"/>
    </source>
</evidence>
<keyword evidence="1" id="KW-1133">Transmembrane helix</keyword>
<feature type="transmembrane region" description="Helical" evidence="1">
    <location>
        <begin position="21"/>
        <end position="41"/>
    </location>
</feature>
<dbReference type="PANTHER" id="PTHR40572">
    <property type="entry name" value="PROTEIN BAX"/>
    <property type="match status" value="1"/>
</dbReference>
<keyword evidence="1" id="KW-0472">Membrane</keyword>
<dbReference type="InterPro" id="IPR053195">
    <property type="entry name" value="Bax-like"/>
</dbReference>
<evidence type="ECO:0000259" key="2">
    <source>
        <dbReference type="Pfam" id="PF01832"/>
    </source>
</evidence>
<dbReference type="GO" id="GO:0004040">
    <property type="term" value="F:amidase activity"/>
    <property type="evidence" value="ECO:0007669"/>
    <property type="project" value="InterPro"/>
</dbReference>
<evidence type="ECO:0000313" key="3">
    <source>
        <dbReference type="EMBL" id="OIR07968.1"/>
    </source>
</evidence>
<protein>
    <recommendedName>
        <fullName evidence="2">Mannosyl-glycoprotein endo-beta-N-acetylglucosamidase-like domain-containing protein</fullName>
    </recommendedName>
</protein>
<dbReference type="InterPro" id="IPR002901">
    <property type="entry name" value="MGlyc_endo_b_GlcNAc-like_dom"/>
</dbReference>
<dbReference type="Gene3D" id="1.10.530.10">
    <property type="match status" value="1"/>
</dbReference>
<accession>A0A1J5SV82</accession>
<dbReference type="Pfam" id="PF01832">
    <property type="entry name" value="Glucosaminidase"/>
    <property type="match status" value="1"/>
</dbReference>